<feature type="compositionally biased region" description="Pro residues" evidence="1">
    <location>
        <begin position="249"/>
        <end position="266"/>
    </location>
</feature>
<feature type="region of interest" description="Disordered" evidence="1">
    <location>
        <begin position="175"/>
        <end position="205"/>
    </location>
</feature>
<keyword evidence="3" id="KW-1185">Reference proteome</keyword>
<dbReference type="RefSeq" id="XP_060458975.1">
    <property type="nucleotide sequence ID" value="XM_060602597.1"/>
</dbReference>
<proteinExistence type="predicted"/>
<evidence type="ECO:0000313" key="3">
    <source>
        <dbReference type="Proteomes" id="UP001233271"/>
    </source>
</evidence>
<evidence type="ECO:0000313" key="2">
    <source>
        <dbReference type="EMBL" id="BEI93710.1"/>
    </source>
</evidence>
<evidence type="ECO:0000256" key="1">
    <source>
        <dbReference type="SAM" id="MobiDB-lite"/>
    </source>
</evidence>
<protein>
    <submittedName>
        <fullName evidence="2">Uncharacterized protein</fullName>
    </submittedName>
</protein>
<feature type="compositionally biased region" description="Pro residues" evidence="1">
    <location>
        <begin position="189"/>
        <end position="200"/>
    </location>
</feature>
<dbReference type="AlphaFoldDB" id="A0AA48L879"/>
<feature type="compositionally biased region" description="Polar residues" evidence="1">
    <location>
        <begin position="310"/>
        <end position="323"/>
    </location>
</feature>
<sequence length="380" mass="39704">MGRYEAHSDRHPPPYARPKPKPSQSKDENEPHPVQSPPQPVEQGMPKAKHSDLYTFAPFASAERANSIPPRGPTSSAQPPLPNLASSPVGDPLSTSTPFSAPVAHLNTTRGVPTVIIPMISPSTSLPMLSQPMPPPALSPPVHSSPHERSFQDTHFWSLLSPPVVLRPPAIPPPALRPPAMPQPTLSALPPPATPQPAFHPPTFSTQSSFYPPLAPLAASQRPPSTSYAHSAFMKSQPVQNALSSPIALSPPGPSSSALSPPPLSPPGLSQPGLPLGPTPSLWTAPPSLPGPTLALSMFSRALSPTIALSHQPGISSRGTGTTLPPLPPVPSPAPCPQPALSAGALGQRGKKSRCEDNDIDARCVELVQRERGATGELDD</sequence>
<dbReference type="KEGG" id="ccac:CcaHIS019_0601690"/>
<feature type="compositionally biased region" description="Pro residues" evidence="1">
    <location>
        <begin position="325"/>
        <end position="338"/>
    </location>
</feature>
<feature type="region of interest" description="Disordered" evidence="1">
    <location>
        <begin position="1"/>
        <end position="102"/>
    </location>
</feature>
<reference evidence="2" key="1">
    <citation type="journal article" date="2023" name="BMC Genomics">
        <title>Chromosome-level genome assemblies of Cutaneotrichosporon spp. (Trichosporonales, Basidiomycota) reveal imbalanced evolution between nucleotide sequences and chromosome synteny.</title>
        <authorList>
            <person name="Kobayashi Y."/>
            <person name="Kayamori A."/>
            <person name="Aoki K."/>
            <person name="Shiwa Y."/>
            <person name="Matsutani M."/>
            <person name="Fujita N."/>
            <person name="Sugita T."/>
            <person name="Iwasaki W."/>
            <person name="Tanaka N."/>
            <person name="Takashima M."/>
        </authorList>
    </citation>
    <scope>NUCLEOTIDE SEQUENCE</scope>
    <source>
        <strain evidence="2">HIS019</strain>
    </source>
</reference>
<gene>
    <name evidence="2" type="ORF">CcaverHIS019_0601690</name>
</gene>
<dbReference type="GeneID" id="85497580"/>
<accession>A0AA48L879</accession>
<organism evidence="2 3">
    <name type="scientific">Cutaneotrichosporon cavernicola</name>
    <dbReference type="NCBI Taxonomy" id="279322"/>
    <lineage>
        <taxon>Eukaryota</taxon>
        <taxon>Fungi</taxon>
        <taxon>Dikarya</taxon>
        <taxon>Basidiomycota</taxon>
        <taxon>Agaricomycotina</taxon>
        <taxon>Tremellomycetes</taxon>
        <taxon>Trichosporonales</taxon>
        <taxon>Trichosporonaceae</taxon>
        <taxon>Cutaneotrichosporon</taxon>
    </lineage>
</organism>
<feature type="region of interest" description="Disordered" evidence="1">
    <location>
        <begin position="239"/>
        <end position="290"/>
    </location>
</feature>
<name>A0AA48L879_9TREE</name>
<feature type="region of interest" description="Disordered" evidence="1">
    <location>
        <begin position="310"/>
        <end position="358"/>
    </location>
</feature>
<feature type="compositionally biased region" description="Basic and acidic residues" evidence="1">
    <location>
        <begin position="1"/>
        <end position="12"/>
    </location>
</feature>
<dbReference type="Proteomes" id="UP001233271">
    <property type="component" value="Chromosome 6"/>
</dbReference>
<feature type="compositionally biased region" description="Low complexity" evidence="1">
    <location>
        <begin position="267"/>
        <end position="282"/>
    </location>
</feature>
<dbReference type="EMBL" id="AP028217">
    <property type="protein sequence ID" value="BEI93710.1"/>
    <property type="molecule type" value="Genomic_DNA"/>
</dbReference>